<dbReference type="Proteomes" id="UP000012960">
    <property type="component" value="Unplaced"/>
</dbReference>
<dbReference type="InParanoid" id="A0A804L5S7"/>
<dbReference type="AlphaFoldDB" id="A0A804L5S7"/>
<organism evidence="2 3">
    <name type="scientific">Musa acuminata subsp. malaccensis</name>
    <name type="common">Wild banana</name>
    <name type="synonym">Musa malaccensis</name>
    <dbReference type="NCBI Taxonomy" id="214687"/>
    <lineage>
        <taxon>Eukaryota</taxon>
        <taxon>Viridiplantae</taxon>
        <taxon>Streptophyta</taxon>
        <taxon>Embryophyta</taxon>
        <taxon>Tracheophyta</taxon>
        <taxon>Spermatophyta</taxon>
        <taxon>Magnoliopsida</taxon>
        <taxon>Liliopsida</taxon>
        <taxon>Zingiberales</taxon>
        <taxon>Musaceae</taxon>
        <taxon>Musa</taxon>
    </lineage>
</organism>
<evidence type="ECO:0000313" key="3">
    <source>
        <dbReference type="Proteomes" id="UP000012960"/>
    </source>
</evidence>
<reference evidence="2" key="2">
    <citation type="submission" date="2021-05" db="UniProtKB">
        <authorList>
            <consortium name="EnsemblPlants"/>
        </authorList>
    </citation>
    <scope>IDENTIFICATION</scope>
    <source>
        <strain evidence="2">subsp. malaccensis</strain>
    </source>
</reference>
<name>A0A804L5S7_MUSAM</name>
<proteinExistence type="predicted"/>
<reference evidence="1" key="1">
    <citation type="submission" date="2021-03" db="EMBL/GenBank/DDBJ databases">
        <authorList>
            <consortium name="Genoscope - CEA"/>
            <person name="William W."/>
        </authorList>
    </citation>
    <scope>NUCLEOTIDE SEQUENCE</scope>
    <source>
        <strain evidence="1">Doubled-haploid Pahang</strain>
    </source>
</reference>
<evidence type="ECO:0000313" key="1">
    <source>
        <dbReference type="EMBL" id="CAG1863964.1"/>
    </source>
</evidence>
<evidence type="ECO:0000313" key="2">
    <source>
        <dbReference type="EnsemblPlants" id="Ma11_p08780.1"/>
    </source>
</evidence>
<accession>A0A804L5S7</accession>
<dbReference type="Gramene" id="Ma11_t08780.1">
    <property type="protein sequence ID" value="Ma11_p08780.1"/>
    <property type="gene ID" value="Ma11_g08780"/>
</dbReference>
<dbReference type="EMBL" id="HG996475">
    <property type="protein sequence ID" value="CAG1863964.1"/>
    <property type="molecule type" value="Genomic_DNA"/>
</dbReference>
<dbReference type="EnsemblPlants" id="Ma11_t08780.1">
    <property type="protein sequence ID" value="Ma11_p08780.1"/>
    <property type="gene ID" value="Ma11_g08780"/>
</dbReference>
<sequence length="80" mass="8900">MASLQLESVICLLCKPIALDQQCRLTLELSAGYLAALDRPKLHLPNNATSNQSLSTSLFSSIKLPHFLHSVRYKDVISLY</sequence>
<protein>
    <submittedName>
        <fullName evidence="1">(wild Malaysian banana) hypothetical protein</fullName>
    </submittedName>
</protein>
<gene>
    <name evidence="1" type="ORF">GSMUA_16640.1</name>
</gene>
<keyword evidence="3" id="KW-1185">Reference proteome</keyword>